<reference evidence="2 3" key="1">
    <citation type="submission" date="2019-05" db="EMBL/GenBank/DDBJ databases">
        <authorList>
            <person name="Lee S.D."/>
        </authorList>
    </citation>
    <scope>NUCLEOTIDE SEQUENCE [LARGE SCALE GENOMIC DNA]</scope>
    <source>
        <strain evidence="2 3">YC2-7</strain>
    </source>
</reference>
<comment type="caution">
    <text evidence="2">The sequence shown here is derived from an EMBL/GenBank/DDBJ whole genome shotgun (WGS) entry which is preliminary data.</text>
</comment>
<keyword evidence="3" id="KW-1185">Reference proteome</keyword>
<dbReference type="EMBL" id="VCQU01000005">
    <property type="protein sequence ID" value="NMN96678.1"/>
    <property type="molecule type" value="Genomic_DNA"/>
</dbReference>
<dbReference type="InterPro" id="IPR031304">
    <property type="entry name" value="SLT_2"/>
</dbReference>
<dbReference type="Pfam" id="PF13406">
    <property type="entry name" value="SLT_2"/>
    <property type="match status" value="1"/>
</dbReference>
<organism evidence="2 3">
    <name type="scientific">Antrihabitans stalactiti</name>
    <dbReference type="NCBI Taxonomy" id="2584121"/>
    <lineage>
        <taxon>Bacteria</taxon>
        <taxon>Bacillati</taxon>
        <taxon>Actinomycetota</taxon>
        <taxon>Actinomycetes</taxon>
        <taxon>Mycobacteriales</taxon>
        <taxon>Nocardiaceae</taxon>
        <taxon>Antrihabitans</taxon>
    </lineage>
</organism>
<feature type="domain" description="Transglycosylase SLT" evidence="1">
    <location>
        <begin position="150"/>
        <end position="206"/>
    </location>
</feature>
<evidence type="ECO:0000313" key="2">
    <source>
        <dbReference type="EMBL" id="NMN96678.1"/>
    </source>
</evidence>
<evidence type="ECO:0000259" key="1">
    <source>
        <dbReference type="Pfam" id="PF13406"/>
    </source>
</evidence>
<dbReference type="InterPro" id="IPR023346">
    <property type="entry name" value="Lysozyme-like_dom_sf"/>
</dbReference>
<sequence length="233" mass="24277">MAGLGVAGMLAAGLVLGRSFDGTVIPDSMPPGAGIPLPAIDINAPGRTADLLHDWAAKQASYVKISVYALEAYGYAAAVMAETRPKCGIKWTTIAAIGSIESQHGTFPPGTHIEPNGDAVPPIRGAALPDDYHLTDASAAEPPRDPPRAKGPFQFIPETWRDYGVDANGDGKIDPDNIDDAALTAARYLCIKSGDMTTAEGWKKAIHSYNGAGSYLRLALARASAYSVGTTVA</sequence>
<dbReference type="SUPFAM" id="SSF53955">
    <property type="entry name" value="Lysozyme-like"/>
    <property type="match status" value="1"/>
</dbReference>
<dbReference type="CDD" id="cd13399">
    <property type="entry name" value="Slt35-like"/>
    <property type="match status" value="1"/>
</dbReference>
<dbReference type="PANTHER" id="PTHR30163">
    <property type="entry name" value="MEMBRANE-BOUND LYTIC MUREIN TRANSGLYCOSYLASE B"/>
    <property type="match status" value="1"/>
</dbReference>
<evidence type="ECO:0000313" key="3">
    <source>
        <dbReference type="Proteomes" id="UP000535543"/>
    </source>
</evidence>
<dbReference type="Proteomes" id="UP000535543">
    <property type="component" value="Unassembled WGS sequence"/>
</dbReference>
<name>A0A848KG72_9NOCA</name>
<protein>
    <submittedName>
        <fullName evidence="2">Lytic transglycosylase domain-containing protein</fullName>
    </submittedName>
</protein>
<dbReference type="AlphaFoldDB" id="A0A848KG72"/>
<dbReference type="InterPro" id="IPR043426">
    <property type="entry name" value="MltB-like"/>
</dbReference>
<gene>
    <name evidence="2" type="ORF">FGL95_16695</name>
</gene>
<reference evidence="2 3" key="2">
    <citation type="submission" date="2020-06" db="EMBL/GenBank/DDBJ databases">
        <title>Antribacter stalactiti gen. nov., sp. nov., a new member of the family Nacardiaceae isolated from a cave.</title>
        <authorList>
            <person name="Kim I.S."/>
        </authorList>
    </citation>
    <scope>NUCLEOTIDE SEQUENCE [LARGE SCALE GENOMIC DNA]</scope>
    <source>
        <strain evidence="2 3">YC2-7</strain>
    </source>
</reference>
<accession>A0A848KG72</accession>
<dbReference type="Gene3D" id="1.10.530.10">
    <property type="match status" value="1"/>
</dbReference>
<dbReference type="PANTHER" id="PTHR30163:SF8">
    <property type="entry name" value="LYTIC MUREIN TRANSGLYCOSYLASE"/>
    <property type="match status" value="1"/>
</dbReference>
<dbReference type="GO" id="GO:0009253">
    <property type="term" value="P:peptidoglycan catabolic process"/>
    <property type="evidence" value="ECO:0007669"/>
    <property type="project" value="TreeGrafter"/>
</dbReference>
<dbReference type="GO" id="GO:0008933">
    <property type="term" value="F:peptidoglycan lytic transglycosylase activity"/>
    <property type="evidence" value="ECO:0007669"/>
    <property type="project" value="TreeGrafter"/>
</dbReference>
<proteinExistence type="predicted"/>